<dbReference type="OrthoDB" id="10044145at2759"/>
<dbReference type="GO" id="GO:0005886">
    <property type="term" value="C:plasma membrane"/>
    <property type="evidence" value="ECO:0007669"/>
    <property type="project" value="TreeGrafter"/>
</dbReference>
<comment type="caution">
    <text evidence="10">The sequence shown here is derived from an EMBL/GenBank/DDBJ whole genome shotgun (WGS) entry which is preliminary data.</text>
</comment>
<feature type="domain" description="PKD" evidence="8">
    <location>
        <begin position="334"/>
        <end position="401"/>
    </location>
</feature>
<dbReference type="CDD" id="cd00146">
    <property type="entry name" value="PKD"/>
    <property type="match status" value="3"/>
</dbReference>
<evidence type="ECO:0000256" key="1">
    <source>
        <dbReference type="ARBA" id="ARBA00004141"/>
    </source>
</evidence>
<evidence type="ECO:0000256" key="6">
    <source>
        <dbReference type="ARBA" id="ARBA00023136"/>
    </source>
</evidence>
<dbReference type="PANTHER" id="PTHR46730">
    <property type="entry name" value="POLYCYSTIN-1"/>
    <property type="match status" value="1"/>
</dbReference>
<organism evidence="10 11">
    <name type="scientific">Acanthosepion pharaonis</name>
    <name type="common">Pharaoh cuttlefish</name>
    <name type="synonym">Sepia pharaonis</name>
    <dbReference type="NCBI Taxonomy" id="158019"/>
    <lineage>
        <taxon>Eukaryota</taxon>
        <taxon>Metazoa</taxon>
        <taxon>Spiralia</taxon>
        <taxon>Lophotrochozoa</taxon>
        <taxon>Mollusca</taxon>
        <taxon>Cephalopoda</taxon>
        <taxon>Coleoidea</taxon>
        <taxon>Decapodiformes</taxon>
        <taxon>Sepiida</taxon>
        <taxon>Sepiina</taxon>
        <taxon>Sepiidae</taxon>
        <taxon>Acanthosepion</taxon>
    </lineage>
</organism>
<dbReference type="InterPro" id="IPR013783">
    <property type="entry name" value="Ig-like_fold"/>
</dbReference>
<comment type="similarity">
    <text evidence="2">Belongs to the polycystin family.</text>
</comment>
<accession>A0A812ARM0</accession>
<protein>
    <submittedName>
        <fullName evidence="10">PKD1L1</fullName>
    </submittedName>
</protein>
<comment type="subcellular location">
    <subcellularLocation>
        <location evidence="1">Membrane</location>
        <topology evidence="1">Multi-pass membrane protein</topology>
    </subcellularLocation>
</comment>
<evidence type="ECO:0000256" key="7">
    <source>
        <dbReference type="SAM" id="Phobius"/>
    </source>
</evidence>
<keyword evidence="3 7" id="KW-0812">Transmembrane</keyword>
<dbReference type="InterPro" id="IPR002859">
    <property type="entry name" value="PKD/REJ-like"/>
</dbReference>
<feature type="domain" description="PKD" evidence="8">
    <location>
        <begin position="611"/>
        <end position="664"/>
    </location>
</feature>
<dbReference type="PANTHER" id="PTHR46730:SF1">
    <property type="entry name" value="PLAT DOMAIN-CONTAINING PROTEIN"/>
    <property type="match status" value="1"/>
</dbReference>
<dbReference type="InterPro" id="IPR014010">
    <property type="entry name" value="REJ_dom"/>
</dbReference>
<keyword evidence="4" id="KW-0677">Repeat</keyword>
<dbReference type="SUPFAM" id="SSF49299">
    <property type="entry name" value="PKD domain"/>
    <property type="match status" value="4"/>
</dbReference>
<evidence type="ECO:0000259" key="9">
    <source>
        <dbReference type="PROSITE" id="PS51111"/>
    </source>
</evidence>
<evidence type="ECO:0000313" key="10">
    <source>
        <dbReference type="EMBL" id="CAE1153380.1"/>
    </source>
</evidence>
<evidence type="ECO:0000256" key="2">
    <source>
        <dbReference type="ARBA" id="ARBA00007200"/>
    </source>
</evidence>
<feature type="transmembrane region" description="Helical" evidence="7">
    <location>
        <begin position="7"/>
        <end position="30"/>
    </location>
</feature>
<feature type="domain" description="REJ" evidence="9">
    <location>
        <begin position="669"/>
        <end position="1237"/>
    </location>
</feature>
<dbReference type="Gene3D" id="2.60.40.10">
    <property type="entry name" value="Immunoglobulins"/>
    <property type="match status" value="3"/>
</dbReference>
<evidence type="ECO:0000256" key="5">
    <source>
        <dbReference type="ARBA" id="ARBA00022989"/>
    </source>
</evidence>
<proteinExistence type="inferred from homology"/>
<dbReference type="PROSITE" id="PS51111">
    <property type="entry name" value="REJ"/>
    <property type="match status" value="1"/>
</dbReference>
<dbReference type="InterPro" id="IPR022409">
    <property type="entry name" value="PKD/Chitinase_dom"/>
</dbReference>
<dbReference type="EMBL" id="CAHIKZ030000115">
    <property type="protein sequence ID" value="CAE1153380.1"/>
    <property type="molecule type" value="Genomic_DNA"/>
</dbReference>
<keyword evidence="11" id="KW-1185">Reference proteome</keyword>
<dbReference type="Pfam" id="PF00801">
    <property type="entry name" value="PKD"/>
    <property type="match status" value="5"/>
</dbReference>
<evidence type="ECO:0000256" key="3">
    <source>
        <dbReference type="ARBA" id="ARBA00022692"/>
    </source>
</evidence>
<dbReference type="GO" id="GO:0005261">
    <property type="term" value="F:monoatomic cation channel activity"/>
    <property type="evidence" value="ECO:0007669"/>
    <property type="project" value="TreeGrafter"/>
</dbReference>
<dbReference type="InterPro" id="IPR035986">
    <property type="entry name" value="PKD_dom_sf"/>
</dbReference>
<dbReference type="GO" id="GO:0006816">
    <property type="term" value="P:calcium ion transport"/>
    <property type="evidence" value="ECO:0007669"/>
    <property type="project" value="TreeGrafter"/>
</dbReference>
<keyword evidence="5 7" id="KW-1133">Transmembrane helix</keyword>
<feature type="domain" description="PKD" evidence="8">
    <location>
        <begin position="133"/>
        <end position="217"/>
    </location>
</feature>
<feature type="domain" description="PKD" evidence="8">
    <location>
        <begin position="436"/>
        <end position="481"/>
    </location>
</feature>
<name>A0A812ARM0_ACAPH</name>
<keyword evidence="6 7" id="KW-0472">Membrane</keyword>
<dbReference type="Proteomes" id="UP000597762">
    <property type="component" value="Unassembled WGS sequence"/>
</dbReference>
<dbReference type="PROSITE" id="PS50093">
    <property type="entry name" value="PKD"/>
    <property type="match status" value="4"/>
</dbReference>
<evidence type="ECO:0000259" key="8">
    <source>
        <dbReference type="PROSITE" id="PS50093"/>
    </source>
</evidence>
<dbReference type="SMART" id="SM00089">
    <property type="entry name" value="PKD"/>
    <property type="match status" value="4"/>
</dbReference>
<reference evidence="10" key="1">
    <citation type="submission" date="2021-01" db="EMBL/GenBank/DDBJ databases">
        <authorList>
            <person name="Li R."/>
            <person name="Bekaert M."/>
        </authorList>
    </citation>
    <scope>NUCLEOTIDE SEQUENCE</scope>
    <source>
        <strain evidence="10">Farmed</strain>
    </source>
</reference>
<sequence>MTCIILVIVYIVFFSFFPYVFILTDLFHFFKSRNSTWEAIHSFGTSIVYVWSLLPKEGFHDEDDIYVTSSPRFSEYLSLSGTYILSLFAENGISQQTASLTIVIVCPVVDIVLDTTYGVDNHPVEISVQVHGGDDIGLNVTFGDGSSQHLTSDQLQQLPDYFLHPFHTDQGLPLHHIILKHLYSTPGSYPLQITVSNSMSLIMRNSTIVVEEAITGLTLVSNSSRIMSIDDTVTISSSVKTGRNISFEWKCYPSHAFMDVVSFERSSKLTVTFNVMGIEYEIWVLVSNPWMKEPLKKLMHFAPVKRIESVFLKPMNNVYCAASLNMPDASENHVLFQATSSGTNVTYEFDYGDGSPVDHVNGKSSEIGPYDEATSRHIFRQEGVYTIKVTATNYLGNMTTTMAKPFCVQCPPRNLHIESKDHYKFGDNITFKAILNSGTNVSFDWNFGDQNQLINAGTSVTHRYLTTGRKKVTLTARNKVGVIKRFTDVFGFHEITGVTLKDSGNLHKIAVRESVRFIAQILPDIPHTFKYLCWDFGFDDSEKMHTDFYIDTVYKSVGKYLITVEAVNPFSKATSAPLEVHVFSKIRSLQILIRSSRLLNQPIIFEAYTYSGSDLVYEWDFGDGSPIQTDCIVYHTYNKSDEYLVKLTVSNEISNSSITKRLFILNDTCLAPEVNILGSKNQIIQRSKDVHIEPVVSVNCTKRYVNYTWKIFNTTTGNLIKLEKIDNSVFHERILFLPRRTLHYGNYSIQLEVRMNGTIVYSKVEIHLQVIPSTLHGVIDGGVMRFISRFSDEIRLDGSKSEDPDCLTKDHLRYQWSCNQLNNKNTTCFHTGYKIPLNKSILTFPGSELTTDINDFEFTLNISVPGLHSIKTSQVLRAIKEHNILPIKLMCITCMNNVMNANEKLILETICDGCASDPSLFIYEWKVEIINNGNYNRYVHAHDYGKCVEANGSSYKLLVLPNTTLVTTTMSTTTTTTTAPPTTTTTMSRIDTMPHQKNLPQRRGPQRGRVSYNRDVSSIQRLQEGVHEMKGGHGRQIPDFGKTIPVEKGKKNHDTIITATVKTFEEHIVSKSRRKITLDPNDTLSAMNGPSLVVKPGVLSQGRDYLITVNVTKKGNGTAPVFYGIAMSHFLINESPSLGSCNIRPAAGIEMHTNFSVFCYEWKDEHQPLVYEVSYNLKKNQRKNLIYRGLNTLNATLKFMLPAGNAENGDKVFVYIAVMDSLGARTSVCYIPVTVQPIDQTLSSINVSVEKANKMLNDTLHGYLDEKDGRNARILVNLMAIRLNRLEPMDEAAKNKRWKRRHALLCVLDRLPVRDELETLQTVQAVEAVTLKSDESCCCYYLYLLFLYPPPSAMLPFLSLSPSMCLAVVSLTLPLFALLSFLSLSPLSALLPFLPLRAPRRCFSPSAFPPHRPPSLRASPPGRFSPSIVSLSLPPSLPYRCFSLSPPFSITLLFSPSVFSPLSTSLFLLSPPLSALLLSFLSL</sequence>
<dbReference type="Pfam" id="PF02010">
    <property type="entry name" value="REJ"/>
    <property type="match status" value="1"/>
</dbReference>
<dbReference type="InterPro" id="IPR000601">
    <property type="entry name" value="PKD_dom"/>
</dbReference>
<evidence type="ECO:0000313" key="11">
    <source>
        <dbReference type="Proteomes" id="UP000597762"/>
    </source>
</evidence>
<evidence type="ECO:0000256" key="4">
    <source>
        <dbReference type="ARBA" id="ARBA00022737"/>
    </source>
</evidence>
<gene>
    <name evidence="10" type="ORF">SPHA_3836</name>
</gene>